<organism evidence="1 2">
    <name type="scientific">Candidatus Macondimonas diazotrophica</name>
    <dbReference type="NCBI Taxonomy" id="2305248"/>
    <lineage>
        <taxon>Bacteria</taxon>
        <taxon>Pseudomonadati</taxon>
        <taxon>Pseudomonadota</taxon>
        <taxon>Gammaproteobacteria</taxon>
        <taxon>Chromatiales</taxon>
        <taxon>Ectothiorhodospiraceae</taxon>
        <taxon>Candidatus Macondimonas</taxon>
    </lineage>
</organism>
<name>A0A4Z0F7P8_9GAMM</name>
<sequence>MDWINTLTEEEQPLFSVSKSLINMKETVFMGPDGSKKGWPHSKQGEDLRNQLIELLESFNYEDGSNPFDWVEVGYGEFGQKVLRGNCKNRYSDKRYHNLSEGSQEGREDCPVLNAHCKFYSYQCDSNGDVAISHCCHPDNINDREGNCTHTLCPL</sequence>
<dbReference type="EMBL" id="SRIO01000022">
    <property type="protein sequence ID" value="TFZ81460.1"/>
    <property type="molecule type" value="Genomic_DNA"/>
</dbReference>
<dbReference type="Proteomes" id="UP000297890">
    <property type="component" value="Unassembled WGS sequence"/>
</dbReference>
<evidence type="ECO:0000313" key="2">
    <source>
        <dbReference type="Proteomes" id="UP000297890"/>
    </source>
</evidence>
<gene>
    <name evidence="1" type="ORF">E4680_12330</name>
</gene>
<accession>A0A4Z0F7P8</accession>
<dbReference type="AlphaFoldDB" id="A0A4Z0F7P8"/>
<protein>
    <submittedName>
        <fullName evidence="1">Uncharacterized protein</fullName>
    </submittedName>
</protein>
<dbReference type="RefSeq" id="WP_135282721.1">
    <property type="nucleotide sequence ID" value="NZ_SRIO01000022.1"/>
</dbReference>
<evidence type="ECO:0000313" key="1">
    <source>
        <dbReference type="EMBL" id="TFZ81460.1"/>
    </source>
</evidence>
<reference evidence="1 2" key="1">
    <citation type="journal article" date="2019" name="ISME J.">
        <title>Candidatus Macondimonas diazotrophica, a novel gammaproteobacterial genus dominating crude-oil-contaminated coastal sediments.</title>
        <authorList>
            <person name="Karthikeyan S."/>
            <person name="Konstantinidis K."/>
        </authorList>
    </citation>
    <scope>NUCLEOTIDE SEQUENCE [LARGE SCALE GENOMIC DNA]</scope>
    <source>
        <strain evidence="1 2">KTK01</strain>
    </source>
</reference>
<proteinExistence type="predicted"/>
<keyword evidence="2" id="KW-1185">Reference proteome</keyword>
<comment type="caution">
    <text evidence="1">The sequence shown here is derived from an EMBL/GenBank/DDBJ whole genome shotgun (WGS) entry which is preliminary data.</text>
</comment>